<accession>A0AAQ3KPF7</accession>
<keyword evidence="2" id="KW-1185">Reference proteome</keyword>
<evidence type="ECO:0000313" key="1">
    <source>
        <dbReference type="EMBL" id="WOL09596.1"/>
    </source>
</evidence>
<dbReference type="EMBL" id="CP136895">
    <property type="protein sequence ID" value="WOL09596.1"/>
    <property type="molecule type" value="Genomic_DNA"/>
</dbReference>
<reference evidence="1 2" key="1">
    <citation type="submission" date="2023-10" db="EMBL/GenBank/DDBJ databases">
        <title>Chromosome-scale genome assembly provides insights into flower coloration mechanisms of Canna indica.</title>
        <authorList>
            <person name="Li C."/>
        </authorList>
    </citation>
    <scope>NUCLEOTIDE SEQUENCE [LARGE SCALE GENOMIC DNA]</scope>
    <source>
        <tissue evidence="1">Flower</tissue>
    </source>
</reference>
<proteinExistence type="predicted"/>
<dbReference type="Proteomes" id="UP001327560">
    <property type="component" value="Chromosome 6"/>
</dbReference>
<organism evidence="1 2">
    <name type="scientific">Canna indica</name>
    <name type="common">Indian-shot</name>
    <dbReference type="NCBI Taxonomy" id="4628"/>
    <lineage>
        <taxon>Eukaryota</taxon>
        <taxon>Viridiplantae</taxon>
        <taxon>Streptophyta</taxon>
        <taxon>Embryophyta</taxon>
        <taxon>Tracheophyta</taxon>
        <taxon>Spermatophyta</taxon>
        <taxon>Magnoliopsida</taxon>
        <taxon>Liliopsida</taxon>
        <taxon>Zingiberales</taxon>
        <taxon>Cannaceae</taxon>
        <taxon>Canna</taxon>
    </lineage>
</organism>
<sequence>MATSRTAVLVGYLDHLDAANADPSAEVSLKDYFLEMVLLLHYGCMLKLCFTYKLSYTYRFICLPSSLPTRQDSRANADKLRFPLASLTRSARARRLPSGPSPSI</sequence>
<dbReference type="AlphaFoldDB" id="A0AAQ3KPF7"/>
<evidence type="ECO:0000313" key="2">
    <source>
        <dbReference type="Proteomes" id="UP001327560"/>
    </source>
</evidence>
<name>A0AAQ3KPF7_9LILI</name>
<protein>
    <submittedName>
        <fullName evidence="1">Uncharacterized protein</fullName>
    </submittedName>
</protein>
<gene>
    <name evidence="1" type="ORF">Cni_G18349</name>
</gene>